<protein>
    <recommendedName>
        <fullName evidence="4">Lipoprotein</fullName>
    </recommendedName>
</protein>
<sequence>MTRTATGVLLALAGAVLSGCVSVRETAREPAEPAARASLAVPGALTASTTPLPSPRSRRGSHSAGHREDPAPPQPAPPPPRAAPTRAHTPPAAPPAPPRRSAPHREQREARPPARGNGGGGVCALGRTYGGWPADSPQARICRDAYGG</sequence>
<feature type="compositionally biased region" description="Basic and acidic residues" evidence="1">
    <location>
        <begin position="103"/>
        <end position="112"/>
    </location>
</feature>
<organism evidence="2 3">
    <name type="scientific">Streptomyces evansiae</name>
    <dbReference type="NCBI Taxonomy" id="3075535"/>
    <lineage>
        <taxon>Bacteria</taxon>
        <taxon>Bacillati</taxon>
        <taxon>Actinomycetota</taxon>
        <taxon>Actinomycetes</taxon>
        <taxon>Kitasatosporales</taxon>
        <taxon>Streptomycetaceae</taxon>
        <taxon>Streptomyces</taxon>
    </lineage>
</organism>
<evidence type="ECO:0008006" key="4">
    <source>
        <dbReference type="Google" id="ProtNLM"/>
    </source>
</evidence>
<proteinExistence type="predicted"/>
<reference evidence="3" key="1">
    <citation type="submission" date="2023-07" db="EMBL/GenBank/DDBJ databases">
        <title>30 novel species of actinomycetes from the DSMZ collection.</title>
        <authorList>
            <person name="Nouioui I."/>
        </authorList>
    </citation>
    <scope>NUCLEOTIDE SEQUENCE [LARGE SCALE GENOMIC DNA]</scope>
    <source>
        <strain evidence="3">DSM 41979</strain>
    </source>
</reference>
<name>A0ABU2QV94_9ACTN</name>
<comment type="caution">
    <text evidence="2">The sequence shown here is derived from an EMBL/GenBank/DDBJ whole genome shotgun (WGS) entry which is preliminary data.</text>
</comment>
<dbReference type="PROSITE" id="PS51257">
    <property type="entry name" value="PROKAR_LIPOPROTEIN"/>
    <property type="match status" value="1"/>
</dbReference>
<accession>A0ABU2QV94</accession>
<keyword evidence="3" id="KW-1185">Reference proteome</keyword>
<dbReference type="Proteomes" id="UP001183610">
    <property type="component" value="Unassembled WGS sequence"/>
</dbReference>
<gene>
    <name evidence="2" type="ORF">RM698_04880</name>
</gene>
<feature type="compositionally biased region" description="Pro residues" evidence="1">
    <location>
        <begin position="71"/>
        <end position="82"/>
    </location>
</feature>
<evidence type="ECO:0000313" key="2">
    <source>
        <dbReference type="EMBL" id="MDT0408386.1"/>
    </source>
</evidence>
<feature type="compositionally biased region" description="Pro residues" evidence="1">
    <location>
        <begin position="91"/>
        <end position="100"/>
    </location>
</feature>
<feature type="region of interest" description="Disordered" evidence="1">
    <location>
        <begin position="31"/>
        <end position="138"/>
    </location>
</feature>
<evidence type="ECO:0000256" key="1">
    <source>
        <dbReference type="SAM" id="MobiDB-lite"/>
    </source>
</evidence>
<dbReference type="EMBL" id="JAVRET010000007">
    <property type="protein sequence ID" value="MDT0408386.1"/>
    <property type="molecule type" value="Genomic_DNA"/>
</dbReference>
<dbReference type="RefSeq" id="WP_275531254.1">
    <property type="nucleotide sequence ID" value="NZ_JAVRET010000007.1"/>
</dbReference>
<evidence type="ECO:0000313" key="3">
    <source>
        <dbReference type="Proteomes" id="UP001183610"/>
    </source>
</evidence>